<evidence type="ECO:0000256" key="8">
    <source>
        <dbReference type="RuleBase" id="RU000492"/>
    </source>
</evidence>
<dbReference type="GO" id="GO:0005524">
    <property type="term" value="F:ATP binding"/>
    <property type="evidence" value="ECO:0007669"/>
    <property type="project" value="UniProtKB-KW"/>
</dbReference>
<dbReference type="Proteomes" id="UP001283361">
    <property type="component" value="Unassembled WGS sequence"/>
</dbReference>
<name>A0AAE1AES4_9GAST</name>
<dbReference type="SMART" id="SM00487">
    <property type="entry name" value="DEXDc"/>
    <property type="match status" value="1"/>
</dbReference>
<sequence length="594" mass="67644">MANSRLVLALSHSSRAIFKVKDVPKQGFLVSKIKNFSPLAFFSSRYHRRDDGYDEDSQFWVSPPLDDDFRPRQRKFQNRARRPSWPDSRRKRYHNGFGEDDEYSDLEGPLQRHNNVSELGANIRNKEWKDLPPIEKNFYVESPAVAQQSEAEVCAFYDNHNITVSKGERPLPISEFTKANFPEKVHERLARTGWAQPTPIQSLGWPLALSGKNMVAIAQTGSGKTLGFILPAMIHIKHQRQVAKGEGPIVLVLAPTRELAQQIKSVAVEYGRLLGIRSCAVFGGQSKLVQARHLSEGPEIVVATPGRLLDFIEMDVLNLDRTTYVVLDEADRMLDMGFEPQIRKVLGQIRPDRQMLMWSATWPKDIQQLAHDFLGDFTQVNIGSTELMANPNIKQIVRVCERRDKFNMLVTELENYEAEGERPLKTLIFAQTKSQADLITHKLRKLRFKALSIHGDKSQLVRDKTLSSFREGQTEILVATDVASRGLDVNDIKLVINFDYPNAVDDYIHRIGRTGRAEKKGTALTFITDDDAGKTTDLINVLKDAKQEVPQDLIDLASLNAKLKRKGSLSRPNYSQRNHQRRPYFSGYNRRNSW</sequence>
<feature type="region of interest" description="Disordered" evidence="9">
    <location>
        <begin position="567"/>
        <end position="594"/>
    </location>
</feature>
<dbReference type="PROSITE" id="PS51192">
    <property type="entry name" value="HELICASE_ATP_BIND_1"/>
    <property type="match status" value="1"/>
</dbReference>
<dbReference type="SMART" id="SM00490">
    <property type="entry name" value="HELICc"/>
    <property type="match status" value="1"/>
</dbReference>
<feature type="domain" description="Helicase ATP-binding" evidence="10">
    <location>
        <begin position="205"/>
        <end position="380"/>
    </location>
</feature>
<protein>
    <recommendedName>
        <fullName evidence="1">RNA helicase</fullName>
        <ecNumber evidence="1">3.6.4.13</ecNumber>
    </recommendedName>
</protein>
<feature type="domain" description="Helicase C-terminal" evidence="11">
    <location>
        <begin position="392"/>
        <end position="557"/>
    </location>
</feature>
<evidence type="ECO:0000259" key="11">
    <source>
        <dbReference type="PROSITE" id="PS51194"/>
    </source>
</evidence>
<evidence type="ECO:0000256" key="7">
    <source>
        <dbReference type="PROSITE-ProRule" id="PRU00552"/>
    </source>
</evidence>
<keyword evidence="4 8" id="KW-0347">Helicase</keyword>
<comment type="catalytic activity">
    <reaction evidence="6">
        <text>ATP + H2O = ADP + phosphate + H(+)</text>
        <dbReference type="Rhea" id="RHEA:13065"/>
        <dbReference type="ChEBI" id="CHEBI:15377"/>
        <dbReference type="ChEBI" id="CHEBI:15378"/>
        <dbReference type="ChEBI" id="CHEBI:30616"/>
        <dbReference type="ChEBI" id="CHEBI:43474"/>
        <dbReference type="ChEBI" id="CHEBI:456216"/>
        <dbReference type="EC" id="3.6.4.13"/>
    </reaction>
</comment>
<dbReference type="GO" id="GO:0003676">
    <property type="term" value="F:nucleic acid binding"/>
    <property type="evidence" value="ECO:0007669"/>
    <property type="project" value="InterPro"/>
</dbReference>
<feature type="short sequence motif" description="Q motif" evidence="7">
    <location>
        <begin position="174"/>
        <end position="202"/>
    </location>
</feature>
<feature type="compositionally biased region" description="Basic residues" evidence="9">
    <location>
        <begin position="72"/>
        <end position="82"/>
    </location>
</feature>
<dbReference type="PROSITE" id="PS00039">
    <property type="entry name" value="DEAD_ATP_HELICASE"/>
    <property type="match status" value="1"/>
</dbReference>
<keyword evidence="2 8" id="KW-0547">Nucleotide-binding</keyword>
<evidence type="ECO:0000313" key="14">
    <source>
        <dbReference type="Proteomes" id="UP001283361"/>
    </source>
</evidence>
<dbReference type="EMBL" id="JAWDGP010001956">
    <property type="protein sequence ID" value="KAK3786533.1"/>
    <property type="molecule type" value="Genomic_DNA"/>
</dbReference>
<dbReference type="Pfam" id="PF00270">
    <property type="entry name" value="DEAD"/>
    <property type="match status" value="1"/>
</dbReference>
<proteinExistence type="inferred from homology"/>
<evidence type="ECO:0000256" key="5">
    <source>
        <dbReference type="ARBA" id="ARBA00022840"/>
    </source>
</evidence>
<accession>A0AAE1AES4</accession>
<comment type="similarity">
    <text evidence="8">Belongs to the DEAD box helicase family.</text>
</comment>
<dbReference type="InterPro" id="IPR014001">
    <property type="entry name" value="Helicase_ATP-bd"/>
</dbReference>
<dbReference type="Pfam" id="PF00271">
    <property type="entry name" value="Helicase_C"/>
    <property type="match status" value="1"/>
</dbReference>
<dbReference type="InterPro" id="IPR001650">
    <property type="entry name" value="Helicase_C-like"/>
</dbReference>
<dbReference type="EC" id="3.6.4.13" evidence="1"/>
<dbReference type="AlphaFoldDB" id="A0AAE1AES4"/>
<dbReference type="SUPFAM" id="SSF52540">
    <property type="entry name" value="P-loop containing nucleoside triphosphate hydrolases"/>
    <property type="match status" value="1"/>
</dbReference>
<dbReference type="Gene3D" id="3.40.50.300">
    <property type="entry name" value="P-loop containing nucleotide triphosphate hydrolases"/>
    <property type="match status" value="2"/>
</dbReference>
<dbReference type="InterPro" id="IPR014014">
    <property type="entry name" value="RNA_helicase_DEAD_Q_motif"/>
</dbReference>
<dbReference type="InterPro" id="IPR000629">
    <property type="entry name" value="RNA-helicase_DEAD-box_CS"/>
</dbReference>
<dbReference type="PROSITE" id="PS51195">
    <property type="entry name" value="Q_MOTIF"/>
    <property type="match status" value="1"/>
</dbReference>
<organism evidence="13 14">
    <name type="scientific">Elysia crispata</name>
    <name type="common">lettuce slug</name>
    <dbReference type="NCBI Taxonomy" id="231223"/>
    <lineage>
        <taxon>Eukaryota</taxon>
        <taxon>Metazoa</taxon>
        <taxon>Spiralia</taxon>
        <taxon>Lophotrochozoa</taxon>
        <taxon>Mollusca</taxon>
        <taxon>Gastropoda</taxon>
        <taxon>Heterobranchia</taxon>
        <taxon>Euthyneura</taxon>
        <taxon>Panpulmonata</taxon>
        <taxon>Sacoglossa</taxon>
        <taxon>Placobranchoidea</taxon>
        <taxon>Plakobranchidae</taxon>
        <taxon>Elysia</taxon>
    </lineage>
</organism>
<evidence type="ECO:0000256" key="9">
    <source>
        <dbReference type="SAM" id="MobiDB-lite"/>
    </source>
</evidence>
<evidence type="ECO:0000256" key="3">
    <source>
        <dbReference type="ARBA" id="ARBA00022801"/>
    </source>
</evidence>
<evidence type="ECO:0000256" key="1">
    <source>
        <dbReference type="ARBA" id="ARBA00012552"/>
    </source>
</evidence>
<keyword evidence="14" id="KW-1185">Reference proteome</keyword>
<dbReference type="GO" id="GO:0003724">
    <property type="term" value="F:RNA helicase activity"/>
    <property type="evidence" value="ECO:0007669"/>
    <property type="project" value="UniProtKB-EC"/>
</dbReference>
<dbReference type="GO" id="GO:0016787">
    <property type="term" value="F:hydrolase activity"/>
    <property type="evidence" value="ECO:0007669"/>
    <property type="project" value="UniProtKB-KW"/>
</dbReference>
<evidence type="ECO:0000256" key="6">
    <source>
        <dbReference type="ARBA" id="ARBA00047984"/>
    </source>
</evidence>
<evidence type="ECO:0000259" key="10">
    <source>
        <dbReference type="PROSITE" id="PS51192"/>
    </source>
</evidence>
<evidence type="ECO:0000256" key="4">
    <source>
        <dbReference type="ARBA" id="ARBA00022806"/>
    </source>
</evidence>
<keyword evidence="5 8" id="KW-0067">ATP-binding</keyword>
<dbReference type="InterPro" id="IPR011545">
    <property type="entry name" value="DEAD/DEAH_box_helicase_dom"/>
</dbReference>
<gene>
    <name evidence="13" type="ORF">RRG08_020914</name>
</gene>
<reference evidence="13" key="1">
    <citation type="journal article" date="2023" name="G3 (Bethesda)">
        <title>A reference genome for the long-term kleptoplast-retaining sea slug Elysia crispata morphotype clarki.</title>
        <authorList>
            <person name="Eastman K.E."/>
            <person name="Pendleton A.L."/>
            <person name="Shaikh M.A."/>
            <person name="Suttiyut T."/>
            <person name="Ogas R."/>
            <person name="Tomko P."/>
            <person name="Gavelis G."/>
            <person name="Widhalm J.R."/>
            <person name="Wisecaver J.H."/>
        </authorList>
    </citation>
    <scope>NUCLEOTIDE SEQUENCE</scope>
    <source>
        <strain evidence="13">ECLA1</strain>
    </source>
</reference>
<keyword evidence="3 8" id="KW-0378">Hydrolase</keyword>
<feature type="domain" description="DEAD-box RNA helicase Q" evidence="12">
    <location>
        <begin position="174"/>
        <end position="202"/>
    </location>
</feature>
<dbReference type="FunFam" id="3.40.50.300:FF:000008">
    <property type="entry name" value="ATP-dependent RNA helicase RhlB"/>
    <property type="match status" value="1"/>
</dbReference>
<evidence type="ECO:0000259" key="12">
    <source>
        <dbReference type="PROSITE" id="PS51195"/>
    </source>
</evidence>
<evidence type="ECO:0000313" key="13">
    <source>
        <dbReference type="EMBL" id="KAK3786533.1"/>
    </source>
</evidence>
<evidence type="ECO:0000256" key="2">
    <source>
        <dbReference type="ARBA" id="ARBA00022741"/>
    </source>
</evidence>
<dbReference type="FunFam" id="3.40.50.300:FF:000079">
    <property type="entry name" value="probable ATP-dependent RNA helicase DDX17"/>
    <property type="match status" value="1"/>
</dbReference>
<dbReference type="InterPro" id="IPR027417">
    <property type="entry name" value="P-loop_NTPase"/>
</dbReference>
<dbReference type="PANTHER" id="PTHR47958">
    <property type="entry name" value="ATP-DEPENDENT RNA HELICASE DBP3"/>
    <property type="match status" value="1"/>
</dbReference>
<feature type="region of interest" description="Disordered" evidence="9">
    <location>
        <begin position="71"/>
        <end position="109"/>
    </location>
</feature>
<dbReference type="PROSITE" id="PS51194">
    <property type="entry name" value="HELICASE_CTER"/>
    <property type="match status" value="1"/>
</dbReference>
<dbReference type="CDD" id="cd18787">
    <property type="entry name" value="SF2_C_DEAD"/>
    <property type="match status" value="1"/>
</dbReference>
<comment type="caution">
    <text evidence="13">The sequence shown here is derived from an EMBL/GenBank/DDBJ whole genome shotgun (WGS) entry which is preliminary data.</text>
</comment>